<dbReference type="PhylomeDB" id="A0A0G4GI17"/>
<feature type="compositionally biased region" description="Basic and acidic residues" evidence="6">
    <location>
        <begin position="231"/>
        <end position="251"/>
    </location>
</feature>
<keyword evidence="5" id="KW-0469">Meiosis</keyword>
<evidence type="ECO:0000256" key="2">
    <source>
        <dbReference type="ARBA" id="ARBA00004286"/>
    </source>
</evidence>
<dbReference type="InterPro" id="IPR003511">
    <property type="entry name" value="HORMA_dom"/>
</dbReference>
<dbReference type="SUPFAM" id="SSF56019">
    <property type="entry name" value="The spindle assembly checkpoint protein mad2"/>
    <property type="match status" value="1"/>
</dbReference>
<dbReference type="Gene3D" id="3.30.900.10">
    <property type="entry name" value="HORMA domain"/>
    <property type="match status" value="1"/>
</dbReference>
<dbReference type="PANTHER" id="PTHR48225:SF7">
    <property type="entry name" value="MEIOSIS-SPECIFIC PROTEIN HOP1"/>
    <property type="match status" value="1"/>
</dbReference>
<keyword evidence="4" id="KW-0539">Nucleus</keyword>
<feature type="region of interest" description="Disordered" evidence="6">
    <location>
        <begin position="1"/>
        <end position="30"/>
    </location>
</feature>
<feature type="region of interest" description="Disordered" evidence="6">
    <location>
        <begin position="222"/>
        <end position="261"/>
    </location>
</feature>
<feature type="compositionally biased region" description="Basic and acidic residues" evidence="6">
    <location>
        <begin position="340"/>
        <end position="354"/>
    </location>
</feature>
<accession>A0A0G4GI17</accession>
<dbReference type="GO" id="GO:0051321">
    <property type="term" value="P:meiotic cell cycle"/>
    <property type="evidence" value="ECO:0007669"/>
    <property type="project" value="UniProtKB-KW"/>
</dbReference>
<dbReference type="STRING" id="1169540.A0A0G4GI17"/>
<evidence type="ECO:0000256" key="4">
    <source>
        <dbReference type="ARBA" id="ARBA00023242"/>
    </source>
</evidence>
<dbReference type="InterPro" id="IPR036570">
    <property type="entry name" value="HORMA_dom_sf"/>
</dbReference>
<sequence>MLSARASRASPTSAISSPRTASRRRPSLSELPLKILRPKDEHSEAAKLHAWLEEGVFDAIDKKCLRMLIFGIHDSLTDALLESYHFKFAYDNGVSVDVERDNGHPQAQPSASASVVRQQATGAHSGGVSKEEAKKQTTSMLQNLIFLTHDRYLTMKMMYYDERMSATYEPKHFRPFIPTDPSNPSAHYNEIPLECACGGIDTQHHQMTLKVKTACDDGIHAIQQPHPHASHHGDIHGDHNDQQGQHEEANDHGQQQPAADDDAAMAPVDALDDGQQLSVLGEIRAFCERHNECEYLGELVCADFLVKRGNSRYYLSNPRTSTDNPNEAPQTTAQQQQPHTDAHAQADAEQRDDQPAPQPNNDDDPSLDYEAEALLTTATKRLLDSDVRYVTCVSLAAMIGQDEEIAQCIIEQLQESGLLSTRDYMGKGFSVRRHKYNDSQQQQVSRKRGRAAVDDDKSSHSENDKKGRQSISSPAIRQRADGLSKRPRRTLPMLK</sequence>
<feature type="compositionally biased region" description="Polar residues" evidence="6">
    <location>
        <begin position="315"/>
        <end position="327"/>
    </location>
</feature>
<organism evidence="8 9">
    <name type="scientific">Vitrella brassicaformis (strain CCMP3155)</name>
    <dbReference type="NCBI Taxonomy" id="1169540"/>
    <lineage>
        <taxon>Eukaryota</taxon>
        <taxon>Sar</taxon>
        <taxon>Alveolata</taxon>
        <taxon>Colpodellida</taxon>
        <taxon>Vitrellaceae</taxon>
        <taxon>Vitrella</taxon>
    </lineage>
</organism>
<dbReference type="InterPro" id="IPR051294">
    <property type="entry name" value="HORMA_MeioticProgression"/>
</dbReference>
<name>A0A0G4GI17_VITBC</name>
<dbReference type="VEuPathDB" id="CryptoDB:Vbra_223"/>
<evidence type="ECO:0000256" key="5">
    <source>
        <dbReference type="ARBA" id="ARBA00023254"/>
    </source>
</evidence>
<evidence type="ECO:0000256" key="6">
    <source>
        <dbReference type="SAM" id="MobiDB-lite"/>
    </source>
</evidence>
<gene>
    <name evidence="8" type="ORF">Vbra_223</name>
</gene>
<dbReference type="Pfam" id="PF02301">
    <property type="entry name" value="HORMA"/>
    <property type="match status" value="1"/>
</dbReference>
<dbReference type="PROSITE" id="PS50815">
    <property type="entry name" value="HORMA"/>
    <property type="match status" value="1"/>
</dbReference>
<evidence type="ECO:0000256" key="3">
    <source>
        <dbReference type="ARBA" id="ARBA00022454"/>
    </source>
</evidence>
<keyword evidence="3" id="KW-0158">Chromosome</keyword>
<evidence type="ECO:0000313" key="9">
    <source>
        <dbReference type="Proteomes" id="UP000041254"/>
    </source>
</evidence>
<proteinExistence type="predicted"/>
<protein>
    <recommendedName>
        <fullName evidence="7">HORMA domain-containing protein</fullName>
    </recommendedName>
</protein>
<dbReference type="GO" id="GO:0005694">
    <property type="term" value="C:chromosome"/>
    <property type="evidence" value="ECO:0007669"/>
    <property type="project" value="UniProtKB-SubCell"/>
</dbReference>
<dbReference type="OrthoDB" id="1928087at2759"/>
<feature type="compositionally biased region" description="Polar residues" evidence="6">
    <location>
        <begin position="105"/>
        <end position="122"/>
    </location>
</feature>
<dbReference type="Proteomes" id="UP000041254">
    <property type="component" value="Unassembled WGS sequence"/>
</dbReference>
<dbReference type="EMBL" id="CDMY01000676">
    <property type="protein sequence ID" value="CEM29398.1"/>
    <property type="molecule type" value="Genomic_DNA"/>
</dbReference>
<feature type="region of interest" description="Disordered" evidence="6">
    <location>
        <begin position="99"/>
        <end position="134"/>
    </location>
</feature>
<dbReference type="PANTHER" id="PTHR48225">
    <property type="entry name" value="HORMA DOMAIN-CONTAINING PROTEIN 1"/>
    <property type="match status" value="1"/>
</dbReference>
<evidence type="ECO:0000259" key="7">
    <source>
        <dbReference type="PROSITE" id="PS50815"/>
    </source>
</evidence>
<feature type="compositionally biased region" description="Low complexity" evidence="6">
    <location>
        <begin position="1"/>
        <end position="20"/>
    </location>
</feature>
<reference evidence="8 9" key="1">
    <citation type="submission" date="2014-11" db="EMBL/GenBank/DDBJ databases">
        <authorList>
            <person name="Zhu J."/>
            <person name="Qi W."/>
            <person name="Song R."/>
        </authorList>
    </citation>
    <scope>NUCLEOTIDE SEQUENCE [LARGE SCALE GENOMIC DNA]</scope>
</reference>
<dbReference type="GO" id="GO:0005634">
    <property type="term" value="C:nucleus"/>
    <property type="evidence" value="ECO:0007669"/>
    <property type="project" value="UniProtKB-SubCell"/>
</dbReference>
<feature type="domain" description="HORMA" evidence="7">
    <location>
        <begin position="1"/>
        <end position="211"/>
    </location>
</feature>
<feature type="region of interest" description="Disordered" evidence="6">
    <location>
        <begin position="315"/>
        <end position="367"/>
    </location>
</feature>
<feature type="region of interest" description="Disordered" evidence="6">
    <location>
        <begin position="435"/>
        <end position="495"/>
    </location>
</feature>
<comment type="subcellular location">
    <subcellularLocation>
        <location evidence="2">Chromosome</location>
    </subcellularLocation>
    <subcellularLocation>
        <location evidence="1">Nucleus</location>
    </subcellularLocation>
</comment>
<evidence type="ECO:0000256" key="1">
    <source>
        <dbReference type="ARBA" id="ARBA00004123"/>
    </source>
</evidence>
<keyword evidence="9" id="KW-1185">Reference proteome</keyword>
<evidence type="ECO:0000313" key="8">
    <source>
        <dbReference type="EMBL" id="CEM29398.1"/>
    </source>
</evidence>
<dbReference type="AlphaFoldDB" id="A0A0G4GI17"/>
<dbReference type="InParanoid" id="A0A0G4GI17"/>
<feature type="compositionally biased region" description="Low complexity" evidence="6">
    <location>
        <begin position="328"/>
        <end position="339"/>
    </location>
</feature>
<feature type="compositionally biased region" description="Basic and acidic residues" evidence="6">
    <location>
        <begin position="451"/>
        <end position="467"/>
    </location>
</feature>